<dbReference type="AlphaFoldDB" id="A0A9P6FUL5"/>
<dbReference type="InterPro" id="IPR012677">
    <property type="entry name" value="Nucleotide-bd_a/b_plait_sf"/>
</dbReference>
<dbReference type="InterPro" id="IPR035979">
    <property type="entry name" value="RBD_domain_sf"/>
</dbReference>
<dbReference type="SMART" id="SM00360">
    <property type="entry name" value="RRM"/>
    <property type="match status" value="1"/>
</dbReference>
<dbReference type="GO" id="GO:0003723">
    <property type="term" value="F:RNA binding"/>
    <property type="evidence" value="ECO:0007669"/>
    <property type="project" value="UniProtKB-UniRule"/>
</dbReference>
<dbReference type="Pfam" id="PF00076">
    <property type="entry name" value="RRM_1"/>
    <property type="match status" value="1"/>
</dbReference>
<evidence type="ECO:0000313" key="3">
    <source>
        <dbReference type="EMBL" id="KAF9581908.1"/>
    </source>
</evidence>
<keyword evidence="1" id="KW-0694">RNA-binding</keyword>
<protein>
    <recommendedName>
        <fullName evidence="2">RRM domain-containing protein</fullName>
    </recommendedName>
</protein>
<evidence type="ECO:0000256" key="1">
    <source>
        <dbReference type="PROSITE-ProRule" id="PRU00176"/>
    </source>
</evidence>
<dbReference type="PROSITE" id="PS50102">
    <property type="entry name" value="RRM"/>
    <property type="match status" value="1"/>
</dbReference>
<dbReference type="EMBL" id="JAABOA010001269">
    <property type="protein sequence ID" value="KAF9581908.1"/>
    <property type="molecule type" value="Genomic_DNA"/>
</dbReference>
<sequence length="190" mass="20762">MIAIKGSAPVQETPNMHDNDLATIQIENLDPGTTSEDVKYVCNRFGEIRSCICMGGYAEVTYARRAAGQAAVDKLNGKVADNANNMAATLEHVLRVKLRKTPILHNTLTTSASQMPRPLSDTMKHVIREVQGTIVKQGSVYNGHLAAAQELLKVQEQRMAELHQRELAIAELRAQGGTPFGDMSLYSSTK</sequence>
<dbReference type="CDD" id="cd00590">
    <property type="entry name" value="RRM_SF"/>
    <property type="match status" value="1"/>
</dbReference>
<organism evidence="3 4">
    <name type="scientific">Lunasporangiospora selenospora</name>
    <dbReference type="NCBI Taxonomy" id="979761"/>
    <lineage>
        <taxon>Eukaryota</taxon>
        <taxon>Fungi</taxon>
        <taxon>Fungi incertae sedis</taxon>
        <taxon>Mucoromycota</taxon>
        <taxon>Mortierellomycotina</taxon>
        <taxon>Mortierellomycetes</taxon>
        <taxon>Mortierellales</taxon>
        <taxon>Mortierellaceae</taxon>
        <taxon>Lunasporangiospora</taxon>
    </lineage>
</organism>
<dbReference type="InterPro" id="IPR000504">
    <property type="entry name" value="RRM_dom"/>
</dbReference>
<feature type="domain" description="RRM" evidence="2">
    <location>
        <begin position="22"/>
        <end position="101"/>
    </location>
</feature>
<gene>
    <name evidence="3" type="ORF">BGW38_000906</name>
</gene>
<dbReference type="OrthoDB" id="6159137at2759"/>
<comment type="caution">
    <text evidence="3">The sequence shown here is derived from an EMBL/GenBank/DDBJ whole genome shotgun (WGS) entry which is preliminary data.</text>
</comment>
<dbReference type="Proteomes" id="UP000780801">
    <property type="component" value="Unassembled WGS sequence"/>
</dbReference>
<keyword evidence="4" id="KW-1185">Reference proteome</keyword>
<evidence type="ECO:0000259" key="2">
    <source>
        <dbReference type="PROSITE" id="PS50102"/>
    </source>
</evidence>
<name>A0A9P6FUL5_9FUNG</name>
<reference evidence="3" key="1">
    <citation type="journal article" date="2020" name="Fungal Divers.">
        <title>Resolving the Mortierellaceae phylogeny through synthesis of multi-gene phylogenetics and phylogenomics.</title>
        <authorList>
            <person name="Vandepol N."/>
            <person name="Liber J."/>
            <person name="Desiro A."/>
            <person name="Na H."/>
            <person name="Kennedy M."/>
            <person name="Barry K."/>
            <person name="Grigoriev I.V."/>
            <person name="Miller A.N."/>
            <person name="O'Donnell K."/>
            <person name="Stajich J.E."/>
            <person name="Bonito G."/>
        </authorList>
    </citation>
    <scope>NUCLEOTIDE SEQUENCE</scope>
    <source>
        <strain evidence="3">KOD1015</strain>
    </source>
</reference>
<dbReference type="Gene3D" id="3.30.70.330">
    <property type="match status" value="1"/>
</dbReference>
<evidence type="ECO:0000313" key="4">
    <source>
        <dbReference type="Proteomes" id="UP000780801"/>
    </source>
</evidence>
<proteinExistence type="predicted"/>
<accession>A0A9P6FUL5</accession>
<dbReference type="SUPFAM" id="SSF54928">
    <property type="entry name" value="RNA-binding domain, RBD"/>
    <property type="match status" value="1"/>
</dbReference>